<keyword evidence="2" id="KW-0812">Transmembrane</keyword>
<keyword evidence="2" id="KW-0472">Membrane</keyword>
<feature type="domain" description="LppM" evidence="4">
    <location>
        <begin position="22"/>
        <end position="177"/>
    </location>
</feature>
<protein>
    <recommendedName>
        <fullName evidence="4">LppM domain-containing protein</fullName>
    </recommendedName>
</protein>
<name>A0AAW7M4F4_9MICO</name>
<feature type="chain" id="PRO_5043488102" description="LppM domain-containing protein" evidence="3">
    <location>
        <begin position="25"/>
        <end position="244"/>
    </location>
</feature>
<feature type="transmembrane region" description="Helical" evidence="2">
    <location>
        <begin position="184"/>
        <end position="204"/>
    </location>
</feature>
<accession>A0AAW7M4F4</accession>
<keyword evidence="2" id="KW-1133">Transmembrane helix</keyword>
<dbReference type="EMBL" id="JAUHPX010000003">
    <property type="protein sequence ID" value="MDN4487613.1"/>
    <property type="molecule type" value="Genomic_DNA"/>
</dbReference>
<evidence type="ECO:0000259" key="4">
    <source>
        <dbReference type="Pfam" id="PF21946"/>
    </source>
</evidence>
<feature type="signal peptide" evidence="3">
    <location>
        <begin position="1"/>
        <end position="24"/>
    </location>
</feature>
<dbReference type="PROSITE" id="PS51257">
    <property type="entry name" value="PROKAR_LIPOPROTEIN"/>
    <property type="match status" value="1"/>
</dbReference>
<evidence type="ECO:0000313" key="5">
    <source>
        <dbReference type="EMBL" id="MDN4487613.1"/>
    </source>
</evidence>
<evidence type="ECO:0000256" key="3">
    <source>
        <dbReference type="SAM" id="SignalP"/>
    </source>
</evidence>
<feature type="region of interest" description="Disordered" evidence="1">
    <location>
        <begin position="216"/>
        <end position="244"/>
    </location>
</feature>
<evidence type="ECO:0000256" key="1">
    <source>
        <dbReference type="SAM" id="MobiDB-lite"/>
    </source>
</evidence>
<reference evidence="5" key="1">
    <citation type="submission" date="2023-06" db="EMBL/GenBank/DDBJ databases">
        <title>Sysu t00039.</title>
        <authorList>
            <person name="Gao L."/>
            <person name="Fang B.-Z."/>
            <person name="Li W.-J."/>
        </authorList>
    </citation>
    <scope>NUCLEOTIDE SEQUENCE</scope>
    <source>
        <strain evidence="5">SYSU T00039</strain>
    </source>
</reference>
<feature type="compositionally biased region" description="Low complexity" evidence="1">
    <location>
        <begin position="229"/>
        <end position="244"/>
    </location>
</feature>
<dbReference type="AlphaFoldDB" id="A0AAW7M4F4"/>
<evidence type="ECO:0000313" key="6">
    <source>
        <dbReference type="Proteomes" id="UP001172737"/>
    </source>
</evidence>
<sequence>MTAVLRIGALTLLALTLSACMRFSADLRIAEDGTVDGEYVVALQEGAGAALGGSDREASLQILEESGLLDPLTDIREHGFAADGLAGTEVTFRNQPVEALAPTADRFGVTREGDEYVVSGRASAISEEDADSLEGAELTVSITFPGPVSEANGTVDGTTVTWDLVGGPEELTARASALRTTSPVPAVLTTLVVLGAAGAAAVAARRAEVVRRQGLRRATRGAVPAPATRPVGASPARPAGPRRP</sequence>
<evidence type="ECO:0000256" key="2">
    <source>
        <dbReference type="SAM" id="Phobius"/>
    </source>
</evidence>
<organism evidence="5 6">
    <name type="scientific">Demequina lignilytica</name>
    <dbReference type="NCBI Taxonomy" id="3051663"/>
    <lineage>
        <taxon>Bacteria</taxon>
        <taxon>Bacillati</taxon>
        <taxon>Actinomycetota</taxon>
        <taxon>Actinomycetes</taxon>
        <taxon>Micrococcales</taxon>
        <taxon>Demequinaceae</taxon>
        <taxon>Demequina</taxon>
    </lineage>
</organism>
<keyword evidence="3" id="KW-0732">Signal</keyword>
<proteinExistence type="predicted"/>
<comment type="caution">
    <text evidence="5">The sequence shown here is derived from an EMBL/GenBank/DDBJ whole genome shotgun (WGS) entry which is preliminary data.</text>
</comment>
<dbReference type="Pfam" id="PF21946">
    <property type="entry name" value="LppM"/>
    <property type="match status" value="1"/>
</dbReference>
<dbReference type="InterPro" id="IPR053807">
    <property type="entry name" value="LppM"/>
</dbReference>
<dbReference type="Proteomes" id="UP001172737">
    <property type="component" value="Unassembled WGS sequence"/>
</dbReference>
<keyword evidence="6" id="KW-1185">Reference proteome</keyword>
<gene>
    <name evidence="5" type="ORF">QQX10_05460</name>
</gene>
<dbReference type="RefSeq" id="WP_301118949.1">
    <property type="nucleotide sequence ID" value="NZ_JAUHPX010000003.1"/>
</dbReference>